<dbReference type="Gene3D" id="3.40.50.2300">
    <property type="match status" value="1"/>
</dbReference>
<dbReference type="AlphaFoldDB" id="T0Z9E7"/>
<feature type="domain" description="Phosphotyrosine protein phosphatase I" evidence="2">
    <location>
        <begin position="10"/>
        <end position="75"/>
    </location>
</feature>
<keyword evidence="3" id="KW-0378">Hydrolase</keyword>
<dbReference type="Pfam" id="PF01451">
    <property type="entry name" value="LMWPc"/>
    <property type="match status" value="1"/>
</dbReference>
<reference evidence="3" key="1">
    <citation type="submission" date="2013-08" db="EMBL/GenBank/DDBJ databases">
        <authorList>
            <person name="Mendez C."/>
            <person name="Richter M."/>
            <person name="Ferrer M."/>
            <person name="Sanchez J."/>
        </authorList>
    </citation>
    <scope>NUCLEOTIDE SEQUENCE</scope>
</reference>
<reference evidence="3" key="2">
    <citation type="journal article" date="2014" name="ISME J.">
        <title>Microbial stratification in low pH oxic and suboxic macroscopic growths along an acid mine drainage.</title>
        <authorList>
            <person name="Mendez-Garcia C."/>
            <person name="Mesa V."/>
            <person name="Sprenger R.R."/>
            <person name="Richter M."/>
            <person name="Diez M.S."/>
            <person name="Solano J."/>
            <person name="Bargiela R."/>
            <person name="Golyshina O.V."/>
            <person name="Manteca A."/>
            <person name="Ramos J.L."/>
            <person name="Gallego J.R."/>
            <person name="Llorente I."/>
            <person name="Martins Dos Santos V.A."/>
            <person name="Jensen O.N."/>
            <person name="Pelaez A.I."/>
            <person name="Sanchez J."/>
            <person name="Ferrer M."/>
        </authorList>
    </citation>
    <scope>NUCLEOTIDE SEQUENCE</scope>
</reference>
<dbReference type="PANTHER" id="PTHR43428">
    <property type="entry name" value="ARSENATE REDUCTASE"/>
    <property type="match status" value="1"/>
</dbReference>
<dbReference type="SUPFAM" id="SSF52788">
    <property type="entry name" value="Phosphotyrosine protein phosphatases I"/>
    <property type="match status" value="1"/>
</dbReference>
<organism evidence="3">
    <name type="scientific">mine drainage metagenome</name>
    <dbReference type="NCBI Taxonomy" id="410659"/>
    <lineage>
        <taxon>unclassified sequences</taxon>
        <taxon>metagenomes</taxon>
        <taxon>ecological metagenomes</taxon>
    </lineage>
</organism>
<comment type="caution">
    <text evidence="3">The sequence shown here is derived from an EMBL/GenBank/DDBJ whole genome shotgun (WGS) entry which is preliminary data.</text>
</comment>
<sequence>MKVLDDRMKVLFICKGNVGRSQMAEAFYNKFSKSGPRAISAGAKNYYYRTAWHSRIKASNPGVNAMREEGIDLTKQRISMKTISTVARLHINKLSLGRS</sequence>
<dbReference type="GO" id="GO:0004725">
    <property type="term" value="F:protein tyrosine phosphatase activity"/>
    <property type="evidence" value="ECO:0007669"/>
    <property type="project" value="UniProtKB-EC"/>
</dbReference>
<dbReference type="GO" id="GO:0046685">
    <property type="term" value="P:response to arsenic-containing substance"/>
    <property type="evidence" value="ECO:0007669"/>
    <property type="project" value="UniProtKB-KW"/>
</dbReference>
<evidence type="ECO:0000313" key="3">
    <source>
        <dbReference type="EMBL" id="EQD41633.1"/>
    </source>
</evidence>
<dbReference type="EC" id="3.1.3.48" evidence="3"/>
<protein>
    <submittedName>
        <fullName evidence="3">Protein tyrosine phosphatase</fullName>
        <ecNumber evidence="3">3.1.3.48</ecNumber>
    </submittedName>
</protein>
<evidence type="ECO:0000259" key="2">
    <source>
        <dbReference type="Pfam" id="PF01451"/>
    </source>
</evidence>
<keyword evidence="1" id="KW-0059">Arsenical resistance</keyword>
<name>T0Z9E7_9ZZZZ</name>
<dbReference type="InterPro" id="IPR036196">
    <property type="entry name" value="Ptyr_pPase_sf"/>
</dbReference>
<proteinExistence type="predicted"/>
<dbReference type="EMBL" id="AUZZ01007610">
    <property type="protein sequence ID" value="EQD41633.1"/>
    <property type="molecule type" value="Genomic_DNA"/>
</dbReference>
<dbReference type="PANTHER" id="PTHR43428:SF1">
    <property type="entry name" value="ARSENATE REDUCTASE"/>
    <property type="match status" value="1"/>
</dbReference>
<dbReference type="InterPro" id="IPR023485">
    <property type="entry name" value="Ptyr_pPase"/>
</dbReference>
<gene>
    <name evidence="3" type="ORF">B2A_10569</name>
</gene>
<accession>T0Z9E7</accession>
<evidence type="ECO:0000256" key="1">
    <source>
        <dbReference type="ARBA" id="ARBA00022849"/>
    </source>
</evidence>